<comment type="caution">
    <text evidence="2">The sequence shown here is derived from an EMBL/GenBank/DDBJ whole genome shotgun (WGS) entry which is preliminary data.</text>
</comment>
<evidence type="ECO:0000256" key="1">
    <source>
        <dbReference type="SAM" id="Phobius"/>
    </source>
</evidence>
<dbReference type="EMBL" id="RSFW01000006">
    <property type="protein sequence ID" value="RSD28721.1"/>
    <property type="molecule type" value="Genomic_DNA"/>
</dbReference>
<dbReference type="RefSeq" id="WP_125478683.1">
    <property type="nucleotide sequence ID" value="NZ_RSFW01000006.1"/>
</dbReference>
<evidence type="ECO:0000313" key="2">
    <source>
        <dbReference type="EMBL" id="RSD28721.1"/>
    </source>
</evidence>
<dbReference type="OrthoDB" id="2877173at2"/>
<feature type="transmembrane region" description="Helical" evidence="1">
    <location>
        <begin position="29"/>
        <end position="51"/>
    </location>
</feature>
<feature type="transmembrane region" description="Helical" evidence="1">
    <location>
        <begin position="131"/>
        <end position="150"/>
    </location>
</feature>
<gene>
    <name evidence="2" type="ORF">EJA10_03865</name>
</gene>
<keyword evidence="1" id="KW-0472">Membrane</keyword>
<reference evidence="3" key="1">
    <citation type="submission" date="2018-12" db="EMBL/GenBank/DDBJ databases">
        <title>Bacillus chawlae sp. nov., Bacillus glennii sp. nov., and Bacillus saganii sp. nov. Isolated from the Vehicle Assembly Building at Kennedy Space Center where the Viking Spacecraft were Assembled.</title>
        <authorList>
            <person name="Seuylemezian A."/>
            <person name="Vaishampayan P."/>
        </authorList>
    </citation>
    <scope>NUCLEOTIDE SEQUENCE [LARGE SCALE GENOMIC DNA]</scope>
    <source>
        <strain evidence="3">DSM 13966</strain>
    </source>
</reference>
<organism evidence="2 3">
    <name type="scientific">Mesobacillus subterraneus</name>
    <dbReference type="NCBI Taxonomy" id="285983"/>
    <lineage>
        <taxon>Bacteria</taxon>
        <taxon>Bacillati</taxon>
        <taxon>Bacillota</taxon>
        <taxon>Bacilli</taxon>
        <taxon>Bacillales</taxon>
        <taxon>Bacillaceae</taxon>
        <taxon>Mesobacillus</taxon>
    </lineage>
</organism>
<dbReference type="AlphaFoldDB" id="A0A3R9KY46"/>
<feature type="transmembrane region" description="Helical" evidence="1">
    <location>
        <begin position="99"/>
        <end position="119"/>
    </location>
</feature>
<accession>A0A3R9KY46</accession>
<dbReference type="Proteomes" id="UP000279911">
    <property type="component" value="Unassembled WGS sequence"/>
</dbReference>
<sequence>MVLLFYLILNGIILLFFIKKKKNLHILEIIAYWMVGSYIGENFSALCYMNFKTLHIPEILTHELSHFLSRNTIYPLVMVLFVDYYLTSSTWFKKSILTVVFVAILTSIEWVNHFLGVLIHVNWQFWWSPAIWFGGLASLLGFMKIFRILLFRGGEYK</sequence>
<keyword evidence="1" id="KW-0812">Transmembrane</keyword>
<protein>
    <submittedName>
        <fullName evidence="2">Uncharacterized protein</fullName>
    </submittedName>
</protein>
<keyword evidence="1" id="KW-1133">Transmembrane helix</keyword>
<name>A0A3R9KY46_9BACI</name>
<proteinExistence type="predicted"/>
<evidence type="ECO:0000313" key="3">
    <source>
        <dbReference type="Proteomes" id="UP000279911"/>
    </source>
</evidence>